<dbReference type="PANTHER" id="PTHR43384:SF14">
    <property type="entry name" value="ESX-1 SECRETION-ASSOCIATED PROTEIN ESPI"/>
    <property type="match status" value="1"/>
</dbReference>
<dbReference type="PANTHER" id="PTHR43384">
    <property type="entry name" value="SEPTUM SITE-DETERMINING PROTEIN MIND HOMOLOG, CHLOROPLASTIC-RELATED"/>
    <property type="match status" value="1"/>
</dbReference>
<dbReference type="InterPro" id="IPR027417">
    <property type="entry name" value="P-loop_NTPase"/>
</dbReference>
<protein>
    <recommendedName>
        <fullName evidence="2">AAA domain-containing protein</fullName>
    </recommendedName>
</protein>
<proteinExistence type="predicted"/>
<feature type="region of interest" description="Disordered" evidence="1">
    <location>
        <begin position="1"/>
        <end position="74"/>
    </location>
</feature>
<dbReference type="STRING" id="1075090.GOAMR_45_00410"/>
<name>G7GQG8_9ACTN</name>
<dbReference type="SUPFAM" id="SSF52540">
    <property type="entry name" value="P-loop containing nucleoside triphosphate hydrolases"/>
    <property type="match status" value="1"/>
</dbReference>
<comment type="caution">
    <text evidence="3">The sequence shown here is derived from an EMBL/GenBank/DDBJ whole genome shotgun (WGS) entry which is preliminary data.</text>
</comment>
<dbReference type="eggNOG" id="COG0455">
    <property type="taxonomic scope" value="Bacteria"/>
</dbReference>
<organism evidence="3 4">
    <name type="scientific">Gordonia amarae NBRC 15530</name>
    <dbReference type="NCBI Taxonomy" id="1075090"/>
    <lineage>
        <taxon>Bacteria</taxon>
        <taxon>Bacillati</taxon>
        <taxon>Actinomycetota</taxon>
        <taxon>Actinomycetes</taxon>
        <taxon>Mycobacteriales</taxon>
        <taxon>Gordoniaceae</taxon>
        <taxon>Gordonia</taxon>
    </lineage>
</organism>
<dbReference type="Gene3D" id="3.40.50.300">
    <property type="entry name" value="P-loop containing nucleotide triphosphate hydrolases"/>
    <property type="match status" value="1"/>
</dbReference>
<evidence type="ECO:0000313" key="4">
    <source>
        <dbReference type="Proteomes" id="UP000006023"/>
    </source>
</evidence>
<feature type="compositionally biased region" description="Pro residues" evidence="1">
    <location>
        <begin position="1"/>
        <end position="17"/>
    </location>
</feature>
<dbReference type="Proteomes" id="UP000006023">
    <property type="component" value="Unassembled WGS sequence"/>
</dbReference>
<evidence type="ECO:0000256" key="1">
    <source>
        <dbReference type="SAM" id="MobiDB-lite"/>
    </source>
</evidence>
<dbReference type="RefSeq" id="WP_005187736.1">
    <property type="nucleotide sequence ID" value="NZ_BAED01000045.1"/>
</dbReference>
<dbReference type="GO" id="GO:0051782">
    <property type="term" value="P:negative regulation of cell division"/>
    <property type="evidence" value="ECO:0007669"/>
    <property type="project" value="TreeGrafter"/>
</dbReference>
<keyword evidence="4" id="KW-1185">Reference proteome</keyword>
<dbReference type="EMBL" id="BAED01000045">
    <property type="protein sequence ID" value="GAB05843.1"/>
    <property type="molecule type" value="Genomic_DNA"/>
</dbReference>
<feature type="domain" description="AAA" evidence="2">
    <location>
        <begin position="132"/>
        <end position="282"/>
    </location>
</feature>
<sequence>MPTPPPAPRADPEPPIPAAHSMTPAETAPPAGPMPQGFPPPGPPTASVPNPGLPNPGLPNPGPPNQGPPLLTGGLDDVALLRKVRRAPTHGWRRLIHTLTGGAINPGESSSDIEYARLLERVNRPVRGDYRIAVLSLKGGVGKTTTSIGLGSTFAWLRGDRVIAVDANPDLGTLAQRVPQQTGSTVRDLVADRSVTTYADVRAHTSQAVSRLEVLASERDPAAAETFDADEYRAVMNVLQRFYNIIITDCGTGLSHSAMTGVLDLAHAVILVTSPAMDGARSAAATLDWLSSHGYAHLVPRSVVVLSSSRPGASTIDTVKLAQHFLTRCRAVQRIPFDDHLAEGAEIDLDLVNKQTRLAFVELAATMADDFASNQRSREGFNSFG</sequence>
<dbReference type="GO" id="GO:0009898">
    <property type="term" value="C:cytoplasmic side of plasma membrane"/>
    <property type="evidence" value="ECO:0007669"/>
    <property type="project" value="TreeGrafter"/>
</dbReference>
<accession>G7GQG8</accession>
<dbReference type="InterPro" id="IPR050625">
    <property type="entry name" value="ParA/MinD_ATPase"/>
</dbReference>
<dbReference type="GO" id="GO:0016887">
    <property type="term" value="F:ATP hydrolysis activity"/>
    <property type="evidence" value="ECO:0007669"/>
    <property type="project" value="TreeGrafter"/>
</dbReference>
<evidence type="ECO:0000259" key="2">
    <source>
        <dbReference type="Pfam" id="PF13614"/>
    </source>
</evidence>
<dbReference type="GO" id="GO:0005829">
    <property type="term" value="C:cytosol"/>
    <property type="evidence" value="ECO:0007669"/>
    <property type="project" value="TreeGrafter"/>
</dbReference>
<feature type="compositionally biased region" description="Pro residues" evidence="1">
    <location>
        <begin position="30"/>
        <end position="67"/>
    </location>
</feature>
<dbReference type="GO" id="GO:0005524">
    <property type="term" value="F:ATP binding"/>
    <property type="evidence" value="ECO:0007669"/>
    <property type="project" value="TreeGrafter"/>
</dbReference>
<evidence type="ECO:0000313" key="3">
    <source>
        <dbReference type="EMBL" id="GAB05843.1"/>
    </source>
</evidence>
<dbReference type="InterPro" id="IPR025669">
    <property type="entry name" value="AAA_dom"/>
</dbReference>
<reference evidence="3 4" key="1">
    <citation type="submission" date="2011-11" db="EMBL/GenBank/DDBJ databases">
        <title>Whole genome shotgun sequence of Gordonia amarae NBRC 15530.</title>
        <authorList>
            <person name="Takarada H."/>
            <person name="Hosoyama A."/>
            <person name="Tsuchikane K."/>
            <person name="Katsumata H."/>
            <person name="Yamazaki S."/>
            <person name="Fujita N."/>
        </authorList>
    </citation>
    <scope>NUCLEOTIDE SEQUENCE [LARGE SCALE GENOMIC DNA]</scope>
    <source>
        <strain evidence="3 4">NBRC 15530</strain>
    </source>
</reference>
<dbReference type="AlphaFoldDB" id="G7GQG8"/>
<dbReference type="Pfam" id="PF13614">
    <property type="entry name" value="AAA_31"/>
    <property type="match status" value="1"/>
</dbReference>
<gene>
    <name evidence="3" type="ORF">GOAMR_45_00410</name>
</gene>